<feature type="compositionally biased region" description="Basic residues" evidence="1">
    <location>
        <begin position="52"/>
        <end position="72"/>
    </location>
</feature>
<dbReference type="EMBL" id="JAVHJS010000014">
    <property type="protein sequence ID" value="KAK2836435.1"/>
    <property type="molecule type" value="Genomic_DNA"/>
</dbReference>
<sequence>MATRYVFDPQNPQYQEGRRMVLEMELDRLTAESKRAALERKRAGSGGEPPRTSKRVFRGVGRGKPRGRRGGQRKASATVTYPPVECSLSSSVEVPSEILNPQEEFGK</sequence>
<accession>A0AA88NSH0</accession>
<keyword evidence="5" id="KW-1185">Reference proteome</keyword>
<dbReference type="Proteomes" id="UP001187315">
    <property type="component" value="Unassembled WGS sequence"/>
</dbReference>
<evidence type="ECO:0000313" key="4">
    <source>
        <dbReference type="EMBL" id="KAK2863726.1"/>
    </source>
</evidence>
<evidence type="ECO:0000313" key="3">
    <source>
        <dbReference type="EMBL" id="KAK2836435.1"/>
    </source>
</evidence>
<dbReference type="EMBL" id="JAVHJS010000003">
    <property type="protein sequence ID" value="KAK2863726.1"/>
    <property type="molecule type" value="Genomic_DNA"/>
</dbReference>
<proteinExistence type="predicted"/>
<evidence type="ECO:0000313" key="5">
    <source>
        <dbReference type="Proteomes" id="UP001187315"/>
    </source>
</evidence>
<name>A0AA88NSH0_TACVA</name>
<reference evidence="4" key="1">
    <citation type="submission" date="2023-08" db="EMBL/GenBank/DDBJ databases">
        <title>Pelteobagrus vachellii genome.</title>
        <authorList>
            <person name="Liu H."/>
        </authorList>
    </citation>
    <scope>NUCLEOTIDE SEQUENCE</scope>
    <source>
        <strain evidence="4">PRFRI_2022a</strain>
        <tissue evidence="4">Muscle</tissue>
    </source>
</reference>
<evidence type="ECO:0000256" key="1">
    <source>
        <dbReference type="SAM" id="MobiDB-lite"/>
    </source>
</evidence>
<feature type="compositionally biased region" description="Basic and acidic residues" evidence="1">
    <location>
        <begin position="33"/>
        <end position="42"/>
    </location>
</feature>
<dbReference type="AlphaFoldDB" id="A0AA88NSH0"/>
<feature type="region of interest" description="Disordered" evidence="1">
    <location>
        <begin position="33"/>
        <end position="82"/>
    </location>
</feature>
<evidence type="ECO:0000313" key="2">
    <source>
        <dbReference type="EMBL" id="KAK2834616.1"/>
    </source>
</evidence>
<protein>
    <submittedName>
        <fullName evidence="4">Uncharacterized protein</fullName>
    </submittedName>
</protein>
<organism evidence="4 5">
    <name type="scientific">Tachysurus vachellii</name>
    <name type="common">Darkbarbel catfish</name>
    <name type="synonym">Pelteobagrus vachellii</name>
    <dbReference type="NCBI Taxonomy" id="175792"/>
    <lineage>
        <taxon>Eukaryota</taxon>
        <taxon>Metazoa</taxon>
        <taxon>Chordata</taxon>
        <taxon>Craniata</taxon>
        <taxon>Vertebrata</taxon>
        <taxon>Euteleostomi</taxon>
        <taxon>Actinopterygii</taxon>
        <taxon>Neopterygii</taxon>
        <taxon>Teleostei</taxon>
        <taxon>Ostariophysi</taxon>
        <taxon>Siluriformes</taxon>
        <taxon>Bagridae</taxon>
        <taxon>Tachysurus</taxon>
    </lineage>
</organism>
<dbReference type="EMBL" id="JAVHJS010000015">
    <property type="protein sequence ID" value="KAK2834616.1"/>
    <property type="molecule type" value="Genomic_DNA"/>
</dbReference>
<gene>
    <name evidence="4" type="ORF">Q7C36_002880</name>
    <name evidence="3" type="ORF">Q7C36_014304</name>
    <name evidence="2" type="ORF">Q7C36_015317</name>
</gene>
<comment type="caution">
    <text evidence="4">The sequence shown here is derived from an EMBL/GenBank/DDBJ whole genome shotgun (WGS) entry which is preliminary data.</text>
</comment>